<protein>
    <recommendedName>
        <fullName evidence="5">GspL cytoplasmic actin-ATPase-like domain-containing protein</fullName>
    </recommendedName>
</protein>
<evidence type="ECO:0000313" key="4">
    <source>
        <dbReference type="Proteomes" id="UP000178690"/>
    </source>
</evidence>
<proteinExistence type="predicted"/>
<dbReference type="Gene3D" id="3.30.420.40">
    <property type="match status" value="2"/>
</dbReference>
<dbReference type="EMBL" id="MHST01000019">
    <property type="protein sequence ID" value="OHA48521.1"/>
    <property type="molecule type" value="Genomic_DNA"/>
</dbReference>
<keyword evidence="2" id="KW-0812">Transmembrane</keyword>
<sequence>MDPLRVILQEYPVAGLEIGERSLRLVLLALKTPEKQRVPKPKKAKEAAKAAPTHNVLAPSSPLAPPQSGPPTIQIAATAEEALPEGVIGGGVIRKPELLVQALTRLRRRAQNASRYVIASVPADIIYTRVFTFPGTISGKRLEETMQLTAGFQLPKAPEEMYLDWEEAKSKRDEKAVLLAMAPRNIVDGYLKALDAAGFRTVALEHHLLSITRSLPKSDDVMLFTVSEPSSMTVAILVAGEIRFMRTIPKTNAEGAELEKELEKISEFAEASFGPIARRLALPGEMTLPDIVTQDRRTRDHAAEWLASTGAALRGLLPRRDDTLVSILPVGTEEAYERQKMLAFAGLLANLTIGVTTVIAAGFLVVWSLLGFLQQQAIEQPGLTVALSPETREALGRAERLNALLGLAAPLTESMPRYSTILAALGETVPSGIRLTEVRMASLEAEFQIGGNAADRTALTTFRDQLEESALFSGATLPLADISQRENIPFTLTVRLEDPSATLGYSE</sequence>
<dbReference type="STRING" id="1802363.A2682_01275"/>
<name>A0A1G2PLK2_TERXR</name>
<evidence type="ECO:0000256" key="2">
    <source>
        <dbReference type="SAM" id="Phobius"/>
    </source>
</evidence>
<dbReference type="Gene3D" id="3.30.1490.300">
    <property type="match status" value="1"/>
</dbReference>
<feature type="compositionally biased region" description="Low complexity" evidence="1">
    <location>
        <begin position="49"/>
        <end position="61"/>
    </location>
</feature>
<accession>A0A1G2PLK2</accession>
<reference evidence="3 4" key="1">
    <citation type="journal article" date="2016" name="Nat. Commun.">
        <title>Thousands of microbial genomes shed light on interconnected biogeochemical processes in an aquifer system.</title>
        <authorList>
            <person name="Anantharaman K."/>
            <person name="Brown C.T."/>
            <person name="Hug L.A."/>
            <person name="Sharon I."/>
            <person name="Castelle C.J."/>
            <person name="Probst A.J."/>
            <person name="Thomas B.C."/>
            <person name="Singh A."/>
            <person name="Wilkins M.J."/>
            <person name="Karaoz U."/>
            <person name="Brodie E.L."/>
            <person name="Williams K.H."/>
            <person name="Hubbard S.S."/>
            <person name="Banfield J.F."/>
        </authorList>
    </citation>
    <scope>NUCLEOTIDE SEQUENCE [LARGE SCALE GENOMIC DNA]</scope>
    <source>
        <strain evidence="4">RIFCSPHIGHO2_01_FULL_58_15</strain>
    </source>
</reference>
<gene>
    <name evidence="3" type="ORF">A2682_01275</name>
</gene>
<dbReference type="InterPro" id="IPR050696">
    <property type="entry name" value="FtsA/MreB"/>
</dbReference>
<feature type="transmembrane region" description="Helical" evidence="2">
    <location>
        <begin position="347"/>
        <end position="370"/>
    </location>
</feature>
<evidence type="ECO:0000256" key="1">
    <source>
        <dbReference type="SAM" id="MobiDB-lite"/>
    </source>
</evidence>
<dbReference type="Proteomes" id="UP000178690">
    <property type="component" value="Unassembled WGS sequence"/>
</dbReference>
<dbReference type="PANTHER" id="PTHR32432">
    <property type="entry name" value="CELL DIVISION PROTEIN FTSA-RELATED"/>
    <property type="match status" value="1"/>
</dbReference>
<keyword evidence="2" id="KW-1133">Transmembrane helix</keyword>
<dbReference type="SUPFAM" id="SSF53067">
    <property type="entry name" value="Actin-like ATPase domain"/>
    <property type="match status" value="1"/>
</dbReference>
<feature type="region of interest" description="Disordered" evidence="1">
    <location>
        <begin position="36"/>
        <end position="72"/>
    </location>
</feature>
<organism evidence="3 4">
    <name type="scientific">Terrybacteria sp. (strain RIFCSPHIGHO2_01_FULL_58_15)</name>
    <dbReference type="NCBI Taxonomy" id="1802363"/>
    <lineage>
        <taxon>Bacteria</taxon>
        <taxon>Candidatus Terryibacteriota</taxon>
    </lineage>
</organism>
<dbReference type="AlphaFoldDB" id="A0A1G2PLK2"/>
<dbReference type="InterPro" id="IPR007813">
    <property type="entry name" value="PilN"/>
</dbReference>
<dbReference type="PANTHER" id="PTHR32432:SF3">
    <property type="entry name" value="ETHANOLAMINE UTILIZATION PROTEIN EUTJ"/>
    <property type="match status" value="1"/>
</dbReference>
<evidence type="ECO:0000313" key="3">
    <source>
        <dbReference type="EMBL" id="OHA48521.1"/>
    </source>
</evidence>
<evidence type="ECO:0008006" key="5">
    <source>
        <dbReference type="Google" id="ProtNLM"/>
    </source>
</evidence>
<dbReference type="InterPro" id="IPR043129">
    <property type="entry name" value="ATPase_NBD"/>
</dbReference>
<dbReference type="Pfam" id="PF05137">
    <property type="entry name" value="PilN"/>
    <property type="match status" value="1"/>
</dbReference>
<keyword evidence="2" id="KW-0472">Membrane</keyword>
<dbReference type="InterPro" id="IPR005883">
    <property type="entry name" value="PilM"/>
</dbReference>
<comment type="caution">
    <text evidence="3">The sequence shown here is derived from an EMBL/GenBank/DDBJ whole genome shotgun (WGS) entry which is preliminary data.</text>
</comment>
<dbReference type="Pfam" id="PF11104">
    <property type="entry name" value="PilM_2"/>
    <property type="match status" value="1"/>
</dbReference>